<dbReference type="GO" id="GO:0005737">
    <property type="term" value="C:cytoplasm"/>
    <property type="evidence" value="ECO:0007669"/>
    <property type="project" value="UniProtKB-SubCell"/>
</dbReference>
<dbReference type="GO" id="GO:0005524">
    <property type="term" value="F:ATP binding"/>
    <property type="evidence" value="ECO:0007669"/>
    <property type="project" value="UniProtKB-UniRule"/>
</dbReference>
<proteinExistence type="predicted"/>
<evidence type="ECO:0000256" key="11">
    <source>
        <dbReference type="SAM" id="MobiDB-lite"/>
    </source>
</evidence>
<dbReference type="InterPro" id="IPR000719">
    <property type="entry name" value="Prot_kinase_dom"/>
</dbReference>
<reference evidence="13 14" key="1">
    <citation type="journal article" date="2014" name="PLoS ONE">
        <title>Global Analysis of Gene Expression Profiles in Physic Nut (Jatropha curcas L.) Seedlings Exposed to Salt Stress.</title>
        <authorList>
            <person name="Zhang L."/>
            <person name="Zhang C."/>
            <person name="Wu P."/>
            <person name="Chen Y."/>
            <person name="Li M."/>
            <person name="Jiang H."/>
            <person name="Wu G."/>
        </authorList>
    </citation>
    <scope>NUCLEOTIDE SEQUENCE [LARGE SCALE GENOMIC DNA]</scope>
    <source>
        <strain evidence="14">cv. GZQX0401</strain>
        <tissue evidence="13">Young leaves</tissue>
    </source>
</reference>
<keyword evidence="14" id="KW-1185">Reference proteome</keyword>
<dbReference type="Gene3D" id="1.10.510.10">
    <property type="entry name" value="Transferase(Phosphotransferase) domain 1"/>
    <property type="match status" value="1"/>
</dbReference>
<evidence type="ECO:0000256" key="4">
    <source>
        <dbReference type="ARBA" id="ARBA00022553"/>
    </source>
</evidence>
<dbReference type="CDD" id="cd06410">
    <property type="entry name" value="PB1_UP2"/>
    <property type="match status" value="1"/>
</dbReference>
<gene>
    <name evidence="13" type="ORF">JCGZ_16959</name>
</gene>
<dbReference type="PROSITE" id="PS00108">
    <property type="entry name" value="PROTEIN_KINASE_ST"/>
    <property type="match status" value="1"/>
</dbReference>
<sequence>MAFDQNYMSKDLRQIHVARNLSEEPRIAATASTTSVPTMATTTAANTIRNPEIFANPDGSVPVYYPATVSDAGFIGLGYANPVPGVPPWAQRIPLPIGSVNVGVNGPAGVGFGYNPNLGNRVVSNAVDRAGNDLATGLGNVNHLGNRVNLNGSNELTSPGCGYNSNLGSRGSASGSGSAVDHASEEGGDDSVSGKKVKFLCSFGGKILPRPSDGTLRYVGGQTRIISLRRDVSFNELVQKMVDTYGQPAVIKYQLPDEDLDALVSVSCPDDLDNMMDEYEKLAERSSDGSAKLRVFLFSAMELDSSGMVQFGDLHDSGQRYVDAINGMEGGFGGIARKGSITSATSTQNSDFSVTEAVDSLGPGQVDVSGAPTPQDSNPKFLPVEPNPVSTVSSGIPMVKSVPPQNLSSQPEIEFERSVPVTVSQQQVGYDFQQAGMGIPLSAPHLQAYVDRQEVTNMHLPTQMRFPNAQIRFNQQQIPDSNSGVAPHQFIPTVHMTMAPASSPSHVAMRPTMVQPLVQPQQNHLEHYSDENSFGSRIVQLPLDPSYSAYQSQFSTPIVGGGYTWHPIPQTEHVVFSDGSMPHQHVIFPEKIQRLDDCFMCQKALPHAHSDPLAHDQRESGVSPLSDSNSVHLSLHLGDATKVQTFNRGMGGLGDGIVEQTVGARPSVPSHVDHQIGLKQSEPAIFCQNLESLHEDERSAMQKSDNSVPGFTGAVTQPHQEESRQQHLVIGQYRVNEEALFNKPINSDSPHFAGAIQGTERMAHESPVDYSGKLPLNVSKENIVDANVSNDQLSPIEGMMENLRACPLEMTGRDAILDNTLHKPQVVLDSNHIKQPKVLPVSTEASYLYNSRLMESYEVAQPSILGNQGPYPQSNIGINLLDSDEISYGNPTFLGAETAYSPNMPSSLSSSSRLVDVHDSPNSLFSSQDPWSLRHDAHLPPPRPNKILTKKETFDTKDPFSENYLSNAGELVAGRLLGDGVSETLINAKSEQDQSFQVSTEELIKQELQAVAEDVVASVFQSVNVSTDSLVEKHESACQDKEVSVKDAEMHHKAKFEDMKSKLPEKVSIGFPVSEGIGRLQIIKNSDLEELQELGSGTFGTVYHGKWRGSDVAIKRINDRCFAGKPSEQDRMIEDFWNEAIKLADLHHPNVVAFYGVVLDGPGRSVATVTEYMVNGSLRNALQKNERSLDKRKRLLIAMDVAFGMEYLHGKNIVHFDLKSDNLLVNLRDPHRPICKVGDLGLSKVKRQTLISGGVRGTLPWMAPELLNGSSSLVSEKVDVFSFGVVLWELLTGEEPYADLHYGAIIGGIVSNTLRPPVPESCDPEWRSLMERCWSSEPSERPNFTEIANALRAMATKIPPKGQNSTQQLPSTQPQVQS</sequence>
<dbReference type="Pfam" id="PF00564">
    <property type="entry name" value="PB1"/>
    <property type="match status" value="1"/>
</dbReference>
<feature type="region of interest" description="Disordered" evidence="11">
    <location>
        <begin position="161"/>
        <end position="192"/>
    </location>
</feature>
<dbReference type="SMART" id="SM00666">
    <property type="entry name" value="PB1"/>
    <property type="match status" value="1"/>
</dbReference>
<keyword evidence="9" id="KW-0927">Auxin signaling pathway</keyword>
<dbReference type="SMART" id="SM00220">
    <property type="entry name" value="S_TKc"/>
    <property type="match status" value="1"/>
</dbReference>
<dbReference type="Proteomes" id="UP000027138">
    <property type="component" value="Unassembled WGS sequence"/>
</dbReference>
<accession>A0A067K224</accession>
<dbReference type="PANTHER" id="PTHR23257:SF797">
    <property type="entry name" value="KINASE SUPERFAMILY WITH OCTICOSAPEPTIDE_PHOX_BEM1P DOMAIN-CONTAINING PROTEIN"/>
    <property type="match status" value="1"/>
</dbReference>
<feature type="domain" description="Protein kinase" evidence="12">
    <location>
        <begin position="1088"/>
        <end position="1354"/>
    </location>
</feature>
<evidence type="ECO:0000259" key="12">
    <source>
        <dbReference type="PROSITE" id="PS50011"/>
    </source>
</evidence>
<evidence type="ECO:0000256" key="1">
    <source>
        <dbReference type="ARBA" id="ARBA00004496"/>
    </source>
</evidence>
<feature type="compositionally biased region" description="Low complexity" evidence="11">
    <location>
        <begin position="168"/>
        <end position="179"/>
    </location>
</feature>
<keyword evidence="4" id="KW-0597">Phosphoprotein</keyword>
<dbReference type="FunFam" id="1.10.510.10:FF:000142">
    <property type="entry name" value="Octicosapeptide/phox/Bem1p domain kinase superfamily protein"/>
    <property type="match status" value="1"/>
</dbReference>
<dbReference type="Gene3D" id="3.30.200.20">
    <property type="entry name" value="Phosphorylase Kinase, domain 1"/>
    <property type="match status" value="1"/>
</dbReference>
<feature type="binding site" evidence="10">
    <location>
        <position position="1125"/>
    </location>
    <ligand>
        <name>ATP</name>
        <dbReference type="ChEBI" id="CHEBI:30616"/>
    </ligand>
</feature>
<evidence type="ECO:0000256" key="7">
    <source>
        <dbReference type="ARBA" id="ARBA00022777"/>
    </source>
</evidence>
<keyword evidence="8 10" id="KW-0067">ATP-binding</keyword>
<dbReference type="InterPro" id="IPR008271">
    <property type="entry name" value="Ser/Thr_kinase_AS"/>
</dbReference>
<evidence type="ECO:0000256" key="9">
    <source>
        <dbReference type="ARBA" id="ARBA00023294"/>
    </source>
</evidence>
<dbReference type="GO" id="GO:0010928">
    <property type="term" value="P:regulation of auxin mediated signaling pathway"/>
    <property type="evidence" value="ECO:0007669"/>
    <property type="project" value="UniProtKB-ARBA"/>
</dbReference>
<evidence type="ECO:0000256" key="2">
    <source>
        <dbReference type="ARBA" id="ARBA00022490"/>
    </source>
</evidence>
<dbReference type="PRINTS" id="PR00109">
    <property type="entry name" value="TYRKINASE"/>
</dbReference>
<feature type="region of interest" description="Disordered" evidence="11">
    <location>
        <begin position="1356"/>
        <end position="1378"/>
    </location>
</feature>
<dbReference type="InterPro" id="IPR000270">
    <property type="entry name" value="PB1_dom"/>
</dbReference>
<keyword evidence="7" id="KW-0418">Kinase</keyword>
<dbReference type="GO" id="GO:0004674">
    <property type="term" value="F:protein serine/threonine kinase activity"/>
    <property type="evidence" value="ECO:0007669"/>
    <property type="project" value="UniProtKB-KW"/>
</dbReference>
<dbReference type="FunFam" id="3.30.200.20:FF:000081">
    <property type="entry name" value="Octicosapeptide/phox/Bem1p domain kinase superfamily protein"/>
    <property type="match status" value="1"/>
</dbReference>
<dbReference type="InterPro" id="IPR001245">
    <property type="entry name" value="Ser-Thr/Tyr_kinase_cat_dom"/>
</dbReference>
<dbReference type="Pfam" id="PF07714">
    <property type="entry name" value="PK_Tyr_Ser-Thr"/>
    <property type="match status" value="1"/>
</dbReference>
<dbReference type="SUPFAM" id="SSF56112">
    <property type="entry name" value="Protein kinase-like (PK-like)"/>
    <property type="match status" value="1"/>
</dbReference>
<feature type="compositionally biased region" description="Polar residues" evidence="11">
    <location>
        <begin position="1362"/>
        <end position="1378"/>
    </location>
</feature>
<evidence type="ECO:0000256" key="10">
    <source>
        <dbReference type="PROSITE-ProRule" id="PRU10141"/>
    </source>
</evidence>
<dbReference type="FunFam" id="3.10.20.90:FF:000058">
    <property type="entry name" value="Octicosapeptide/phox/Bem1p domain kinase superfamily protein"/>
    <property type="match status" value="1"/>
</dbReference>
<evidence type="ECO:0000256" key="8">
    <source>
        <dbReference type="ARBA" id="ARBA00022840"/>
    </source>
</evidence>
<dbReference type="PROSITE" id="PS50011">
    <property type="entry name" value="PROTEIN_KINASE_DOM"/>
    <property type="match status" value="1"/>
</dbReference>
<evidence type="ECO:0000256" key="5">
    <source>
        <dbReference type="ARBA" id="ARBA00022679"/>
    </source>
</evidence>
<evidence type="ECO:0000313" key="13">
    <source>
        <dbReference type="EMBL" id="KDP30177.1"/>
    </source>
</evidence>
<dbReference type="OrthoDB" id="4062651at2759"/>
<keyword evidence="6 10" id="KW-0547">Nucleotide-binding</keyword>
<dbReference type="InterPro" id="IPR050167">
    <property type="entry name" value="Ser_Thr_protein_kinase"/>
</dbReference>
<dbReference type="CDD" id="cd13999">
    <property type="entry name" value="STKc_MAP3K-like"/>
    <property type="match status" value="1"/>
</dbReference>
<comment type="subcellular location">
    <subcellularLocation>
        <location evidence="1">Cytoplasm</location>
    </subcellularLocation>
</comment>
<dbReference type="STRING" id="180498.A0A067K224"/>
<evidence type="ECO:0000313" key="14">
    <source>
        <dbReference type="Proteomes" id="UP000027138"/>
    </source>
</evidence>
<dbReference type="PANTHER" id="PTHR23257">
    <property type="entry name" value="SERINE-THREONINE PROTEIN KINASE"/>
    <property type="match status" value="1"/>
</dbReference>
<dbReference type="SUPFAM" id="SSF54277">
    <property type="entry name" value="CAD &amp; PB1 domains"/>
    <property type="match status" value="1"/>
</dbReference>
<evidence type="ECO:0000256" key="3">
    <source>
        <dbReference type="ARBA" id="ARBA00022527"/>
    </source>
</evidence>
<dbReference type="InterPro" id="IPR017441">
    <property type="entry name" value="Protein_kinase_ATP_BS"/>
</dbReference>
<keyword evidence="2" id="KW-0963">Cytoplasm</keyword>
<dbReference type="EMBL" id="KK914699">
    <property type="protein sequence ID" value="KDP30177.1"/>
    <property type="molecule type" value="Genomic_DNA"/>
</dbReference>
<organism evidence="13 14">
    <name type="scientific">Jatropha curcas</name>
    <name type="common">Barbados nut</name>
    <dbReference type="NCBI Taxonomy" id="180498"/>
    <lineage>
        <taxon>Eukaryota</taxon>
        <taxon>Viridiplantae</taxon>
        <taxon>Streptophyta</taxon>
        <taxon>Embryophyta</taxon>
        <taxon>Tracheophyta</taxon>
        <taxon>Spermatophyta</taxon>
        <taxon>Magnoliopsida</taxon>
        <taxon>eudicotyledons</taxon>
        <taxon>Gunneridae</taxon>
        <taxon>Pentapetalae</taxon>
        <taxon>rosids</taxon>
        <taxon>fabids</taxon>
        <taxon>Malpighiales</taxon>
        <taxon>Euphorbiaceae</taxon>
        <taxon>Crotonoideae</taxon>
        <taxon>Jatropheae</taxon>
        <taxon>Jatropha</taxon>
    </lineage>
</organism>
<keyword evidence="3" id="KW-0723">Serine/threonine-protein kinase</keyword>
<dbReference type="PROSITE" id="PS00107">
    <property type="entry name" value="PROTEIN_KINASE_ATP"/>
    <property type="match status" value="1"/>
</dbReference>
<evidence type="ECO:0000256" key="6">
    <source>
        <dbReference type="ARBA" id="ARBA00022741"/>
    </source>
</evidence>
<dbReference type="Gene3D" id="3.10.20.90">
    <property type="entry name" value="Phosphatidylinositol 3-kinase Catalytic Subunit, Chain A, domain 1"/>
    <property type="match status" value="1"/>
</dbReference>
<protein>
    <recommendedName>
        <fullName evidence="12">Protein kinase domain-containing protein</fullName>
    </recommendedName>
</protein>
<dbReference type="InterPro" id="IPR011009">
    <property type="entry name" value="Kinase-like_dom_sf"/>
</dbReference>
<dbReference type="GO" id="GO:0009734">
    <property type="term" value="P:auxin-activated signaling pathway"/>
    <property type="evidence" value="ECO:0007669"/>
    <property type="project" value="UniProtKB-KW"/>
</dbReference>
<name>A0A067K224_JATCU</name>
<dbReference type="KEGG" id="jcu:105641215"/>
<keyword evidence="5" id="KW-0808">Transferase</keyword>